<feature type="domain" description="TonB-dependent receptor-like beta-barrel" evidence="12">
    <location>
        <begin position="66"/>
        <end position="537"/>
    </location>
</feature>
<evidence type="ECO:0000313" key="14">
    <source>
        <dbReference type="Proteomes" id="UP000681425"/>
    </source>
</evidence>
<keyword evidence="14" id="KW-1185">Reference proteome</keyword>
<dbReference type="PANTHER" id="PTHR32552">
    <property type="entry name" value="FERRICHROME IRON RECEPTOR-RELATED"/>
    <property type="match status" value="1"/>
</dbReference>
<evidence type="ECO:0000256" key="10">
    <source>
        <dbReference type="ARBA" id="ARBA00023237"/>
    </source>
</evidence>
<evidence type="ECO:0000256" key="8">
    <source>
        <dbReference type="ARBA" id="ARBA00023077"/>
    </source>
</evidence>
<evidence type="ECO:0000256" key="6">
    <source>
        <dbReference type="ARBA" id="ARBA00023004"/>
    </source>
</evidence>
<keyword evidence="13" id="KW-0675">Receptor</keyword>
<keyword evidence="10" id="KW-0998">Cell outer membrane</keyword>
<evidence type="ECO:0000256" key="1">
    <source>
        <dbReference type="ARBA" id="ARBA00004571"/>
    </source>
</evidence>
<keyword evidence="7" id="KW-0406">Ion transport</keyword>
<keyword evidence="9" id="KW-0472">Membrane</keyword>
<evidence type="ECO:0000256" key="3">
    <source>
        <dbReference type="ARBA" id="ARBA00022452"/>
    </source>
</evidence>
<dbReference type="PANTHER" id="PTHR32552:SF81">
    <property type="entry name" value="TONB-DEPENDENT OUTER MEMBRANE RECEPTOR"/>
    <property type="match status" value="1"/>
</dbReference>
<dbReference type="EMBL" id="CP073910">
    <property type="protein sequence ID" value="QUT05617.1"/>
    <property type="molecule type" value="Genomic_DNA"/>
</dbReference>
<dbReference type="Gene3D" id="2.40.170.20">
    <property type="entry name" value="TonB-dependent receptor, beta-barrel domain"/>
    <property type="match status" value="1"/>
</dbReference>
<evidence type="ECO:0000256" key="2">
    <source>
        <dbReference type="ARBA" id="ARBA00022448"/>
    </source>
</evidence>
<dbReference type="GO" id="GO:0006826">
    <property type="term" value="P:iron ion transport"/>
    <property type="evidence" value="ECO:0007669"/>
    <property type="project" value="UniProtKB-KW"/>
</dbReference>
<sequence>MSASYANYDTVQANFYGSTPLTDTVAVNFAALYINQGDGWGRNLFTGQEAFRFKDIGFQGKLQWKPGPETKITLRGFYDRVKTDQSNAVAMYPGSVGTDGSVYRGEYLINTRLTPFTRQRQYNLSLKGEHRFDLATLTTVTGYINNRSPSLQTQSPVLGQPAAGQGAINLGLFQTAKTFSQELQLTSNAEGPFRWITGLFYYSDKTMIQTQVYGTCVGTACTTPVPTQTNGFQDTKSYSAYAEGTYDLTESTHLTLGIRYTSDHKTLDGTSRPLPGFPNSPSVPPGTVLSTPNTIDTSVTFNKLTYKAVLAQDITDDIHAYASLNRGFKSGGYNPTGFTNPASRPEVLDAYELGLKSELFGRALRLNASAFYYDYKDIQLRTTAPPAPPGGTILFNAAAAHIKGIDVDFVIVPTRGLTFTGGFEILDAQYTRFPAGICTTPRPIGGAVLGGTASATCNLSGYRLPQAPKFSFSLGLTYHVETPLGGFEFSASDGYKSKFAWESDNRLQQKSYHLINASLTWLPTDSQFSLQVFGRNLGSKYYFVSASNAGGNDGHIPGAPRTYGVRARYNF</sequence>
<evidence type="ECO:0000256" key="9">
    <source>
        <dbReference type="ARBA" id="ARBA00023136"/>
    </source>
</evidence>
<evidence type="ECO:0000313" key="13">
    <source>
        <dbReference type="EMBL" id="QUT05617.1"/>
    </source>
</evidence>
<feature type="region of interest" description="Disordered" evidence="11">
    <location>
        <begin position="271"/>
        <end position="291"/>
    </location>
</feature>
<dbReference type="SUPFAM" id="SSF56935">
    <property type="entry name" value="Porins"/>
    <property type="match status" value="1"/>
</dbReference>
<dbReference type="InterPro" id="IPR036942">
    <property type="entry name" value="Beta-barrel_TonB_sf"/>
</dbReference>
<dbReference type="InterPro" id="IPR039426">
    <property type="entry name" value="TonB-dep_rcpt-like"/>
</dbReference>
<evidence type="ECO:0000256" key="11">
    <source>
        <dbReference type="SAM" id="MobiDB-lite"/>
    </source>
</evidence>
<evidence type="ECO:0000259" key="12">
    <source>
        <dbReference type="Pfam" id="PF00593"/>
    </source>
</evidence>
<dbReference type="InterPro" id="IPR000531">
    <property type="entry name" value="Beta-barrel_TonB"/>
</dbReference>
<comment type="subcellular location">
    <subcellularLocation>
        <location evidence="1">Cell outer membrane</location>
        <topology evidence="1">Multi-pass membrane protein</topology>
    </subcellularLocation>
</comment>
<keyword evidence="3" id="KW-1134">Transmembrane beta strand</keyword>
<feature type="compositionally biased region" description="Pro residues" evidence="11">
    <location>
        <begin position="275"/>
        <end position="284"/>
    </location>
</feature>
<dbReference type="Pfam" id="PF00593">
    <property type="entry name" value="TonB_dep_Rec_b-barrel"/>
    <property type="match status" value="1"/>
</dbReference>
<keyword evidence="5" id="KW-0812">Transmembrane</keyword>
<name>A0A975K8X6_9SPHN</name>
<gene>
    <name evidence="13" type="ORF">KFK14_22115</name>
</gene>
<keyword evidence="6" id="KW-0408">Iron</keyword>
<accession>A0A975K8X6</accession>
<dbReference type="RefSeq" id="WP_212609146.1">
    <property type="nucleotide sequence ID" value="NZ_CP073910.1"/>
</dbReference>
<dbReference type="GO" id="GO:0009279">
    <property type="term" value="C:cell outer membrane"/>
    <property type="evidence" value="ECO:0007669"/>
    <property type="project" value="UniProtKB-SubCell"/>
</dbReference>
<keyword evidence="8" id="KW-0798">TonB box</keyword>
<protein>
    <submittedName>
        <fullName evidence="13">TonB-dependent receptor</fullName>
    </submittedName>
</protein>
<keyword evidence="2" id="KW-0813">Transport</keyword>
<evidence type="ECO:0000256" key="4">
    <source>
        <dbReference type="ARBA" id="ARBA00022496"/>
    </source>
</evidence>
<dbReference type="Proteomes" id="UP000681425">
    <property type="component" value="Chromosome"/>
</dbReference>
<organism evidence="13 14">
    <name type="scientific">Sphingobium phenoxybenzoativorans</name>
    <dbReference type="NCBI Taxonomy" id="1592790"/>
    <lineage>
        <taxon>Bacteria</taxon>
        <taxon>Pseudomonadati</taxon>
        <taxon>Pseudomonadota</taxon>
        <taxon>Alphaproteobacteria</taxon>
        <taxon>Sphingomonadales</taxon>
        <taxon>Sphingomonadaceae</taxon>
        <taxon>Sphingobium</taxon>
    </lineage>
</organism>
<proteinExistence type="predicted"/>
<dbReference type="KEGG" id="spph:KFK14_22115"/>
<evidence type="ECO:0000256" key="5">
    <source>
        <dbReference type="ARBA" id="ARBA00022692"/>
    </source>
</evidence>
<dbReference type="AlphaFoldDB" id="A0A975K8X6"/>
<reference evidence="13" key="1">
    <citation type="submission" date="2021-04" db="EMBL/GenBank/DDBJ databases">
        <title>Isolation of p-tert-butylphenol degrading bacteria Sphingobium phenoxybenzoativorans Tas13 from active sludge.</title>
        <authorList>
            <person name="Li Y."/>
        </authorList>
    </citation>
    <scope>NUCLEOTIDE SEQUENCE</scope>
    <source>
        <strain evidence="13">Tas13</strain>
    </source>
</reference>
<evidence type="ECO:0000256" key="7">
    <source>
        <dbReference type="ARBA" id="ARBA00023065"/>
    </source>
</evidence>
<keyword evidence="4" id="KW-0410">Iron transport</keyword>